<sequence>MFKEEEFLGSFKSALEDKDFIYLEPMNKSGGWAEIFYIYSREDKEVRVAKVYKEALGRTTEEIYKSDAKKLMKIDHENVVKIFDKSIIEYGEKKYFFLILEHIKGKSFKEIDSRIFFEKPYYERLNYLSQTLDGINEFRVNLDLHRDLHPGNIMLSDENKSNVKKIKIIDPGSSRYFYEPVDEDIDLYSIKESLLNLFLQPKEINKINESVELNNLDFPQLRKLIIKLSIEKEKETFLNQNNKNYQPKAQELLLKVNNKEISISLILPEYYDFLRKIKEKKEEQWVEAELSGNVFELGKDHLEYFEYRKIKGYISPNELVSTGMYSLDMIAADEKSLMFKHEYIPSISIHELEMFLETSTGFGRFTLSKKYIDSIGIDIPGISEFFFYFKPSGVKRIIVNIRSKIGAFLVQYIRK</sequence>
<dbReference type="Gene3D" id="1.10.510.10">
    <property type="entry name" value="Transferase(Phosphotransferase) domain 1"/>
    <property type="match status" value="1"/>
</dbReference>
<comment type="caution">
    <text evidence="2">The sequence shown here is derived from an EMBL/GenBank/DDBJ whole genome shotgun (WGS) entry which is preliminary data.</text>
</comment>
<dbReference type="InterPro" id="IPR000719">
    <property type="entry name" value="Prot_kinase_dom"/>
</dbReference>
<dbReference type="SUPFAM" id="SSF56112">
    <property type="entry name" value="Protein kinase-like (PK-like)"/>
    <property type="match status" value="1"/>
</dbReference>
<protein>
    <recommendedName>
        <fullName evidence="1">Protein kinase domain-containing protein</fullName>
    </recommendedName>
</protein>
<dbReference type="SMART" id="SM00220">
    <property type="entry name" value="S_TKc"/>
    <property type="match status" value="1"/>
</dbReference>
<dbReference type="AlphaFoldDB" id="A0A0F9S4N1"/>
<dbReference type="GO" id="GO:0004672">
    <property type="term" value="F:protein kinase activity"/>
    <property type="evidence" value="ECO:0007669"/>
    <property type="project" value="InterPro"/>
</dbReference>
<proteinExistence type="predicted"/>
<name>A0A0F9S4N1_9ZZZZ</name>
<feature type="domain" description="Protein kinase" evidence="1">
    <location>
        <begin position="21"/>
        <end position="305"/>
    </location>
</feature>
<reference evidence="2" key="1">
    <citation type="journal article" date="2015" name="Nature">
        <title>Complex archaea that bridge the gap between prokaryotes and eukaryotes.</title>
        <authorList>
            <person name="Spang A."/>
            <person name="Saw J.H."/>
            <person name="Jorgensen S.L."/>
            <person name="Zaremba-Niedzwiedzka K."/>
            <person name="Martijn J."/>
            <person name="Lind A.E."/>
            <person name="van Eijk R."/>
            <person name="Schleper C."/>
            <person name="Guy L."/>
            <person name="Ettema T.J."/>
        </authorList>
    </citation>
    <scope>NUCLEOTIDE SEQUENCE</scope>
</reference>
<dbReference type="GO" id="GO:0005524">
    <property type="term" value="F:ATP binding"/>
    <property type="evidence" value="ECO:0007669"/>
    <property type="project" value="InterPro"/>
</dbReference>
<dbReference type="EMBL" id="LAZR01000579">
    <property type="protein sequence ID" value="KKN63790.1"/>
    <property type="molecule type" value="Genomic_DNA"/>
</dbReference>
<organism evidence="2">
    <name type="scientific">marine sediment metagenome</name>
    <dbReference type="NCBI Taxonomy" id="412755"/>
    <lineage>
        <taxon>unclassified sequences</taxon>
        <taxon>metagenomes</taxon>
        <taxon>ecological metagenomes</taxon>
    </lineage>
</organism>
<evidence type="ECO:0000313" key="2">
    <source>
        <dbReference type="EMBL" id="KKN63790.1"/>
    </source>
</evidence>
<gene>
    <name evidence="2" type="ORF">LCGC14_0498290</name>
</gene>
<dbReference type="Pfam" id="PF00069">
    <property type="entry name" value="Pkinase"/>
    <property type="match status" value="1"/>
</dbReference>
<evidence type="ECO:0000259" key="1">
    <source>
        <dbReference type="PROSITE" id="PS50011"/>
    </source>
</evidence>
<dbReference type="Gene3D" id="3.30.200.20">
    <property type="entry name" value="Phosphorylase Kinase, domain 1"/>
    <property type="match status" value="1"/>
</dbReference>
<accession>A0A0F9S4N1</accession>
<dbReference type="InterPro" id="IPR011009">
    <property type="entry name" value="Kinase-like_dom_sf"/>
</dbReference>
<dbReference type="PROSITE" id="PS50011">
    <property type="entry name" value="PROTEIN_KINASE_DOM"/>
    <property type="match status" value="1"/>
</dbReference>